<keyword evidence="5 11" id="KW-0812">Transmembrane</keyword>
<evidence type="ECO:0000256" key="11">
    <source>
        <dbReference type="PROSITE-ProRule" id="PRU01360"/>
    </source>
</evidence>
<dbReference type="Gene3D" id="2.40.170.20">
    <property type="entry name" value="TonB-dependent receptor, beta-barrel domain"/>
    <property type="match status" value="1"/>
</dbReference>
<dbReference type="Pfam" id="PF00593">
    <property type="entry name" value="TonB_dep_Rec_b-barrel"/>
    <property type="match status" value="1"/>
</dbReference>
<evidence type="ECO:0000256" key="3">
    <source>
        <dbReference type="ARBA" id="ARBA00022452"/>
    </source>
</evidence>
<keyword evidence="16" id="KW-0675">Receptor</keyword>
<dbReference type="InterPro" id="IPR039426">
    <property type="entry name" value="TonB-dep_rcpt-like"/>
</dbReference>
<evidence type="ECO:0000256" key="5">
    <source>
        <dbReference type="ARBA" id="ARBA00022692"/>
    </source>
</evidence>
<evidence type="ECO:0000256" key="4">
    <source>
        <dbReference type="ARBA" id="ARBA00022496"/>
    </source>
</evidence>
<name>A0ABT8Y8A1_9SPHN</name>
<gene>
    <name evidence="16" type="ORF">Q4F19_09175</name>
</gene>
<evidence type="ECO:0000256" key="2">
    <source>
        <dbReference type="ARBA" id="ARBA00022448"/>
    </source>
</evidence>
<evidence type="ECO:0000256" key="12">
    <source>
        <dbReference type="RuleBase" id="RU003357"/>
    </source>
</evidence>
<keyword evidence="8 12" id="KW-0798">TonB box</keyword>
<sequence length="744" mass="79971">MLFVLLSSGAVAATAQTPPSSSPSPAAAPSPTSAQDIGDIVVTAQRRSERLRDVPISITALTQDRLIQSGINNMVDIQRVTPGVQLPFYGGFLQPAIRGISSAGAGLGDSSNVAVYVDGIYQPSQSGQLLDLPDVQSVEILKGPQGTLYGQNAAGGAITINTVTPRFDLAGRMSASYGNYDDIALRGYITGPIVDEKIAVSIAGAYENRDGYNHDILRGGRDRGLTSHLIRGRILFKPTETLSLIVGAYSSKRSDGGIYAGQPVGPGTALGYALADAYGIPIALTMRPHQFALNVLPITEIKTSGVNLIGKLELDLGTINSTTALSRVHVHDVADVDYTAANLGIVNDLTLKNRNFIQELNFTSRKLGRMTVSAGLFYLALTERGVPGDFTGYFAGGPLFVYPNFGTPTLYIHQFSRNRKRSYAAYAEVGYDITDSLSLTVGGRYSYETQKTADNHSVLFGPDVGNVLLPDPRGKIAFKRFTPRATLRYALNPSSNVYASYSQGFKSGYVNSGDAPFPPYVKPVQPEKVYAYEVGYKGRLATGLNLNIAAFYYDYKDLQVYTYSPPVEFYRNAASARIKGIDGDLTWEAVQGLTFTVGAAYLDAHYTKFLNAVAYLPNAGGFGFDVTAIDASGNRLPRAPKLSGNASVRFQKSTEIGQFGAYVGGNYNSGISYDAANTVRQGRYALLDAELSFSPSAIKGLRLVAWGKNLTNRNYLSSVLESQFVLGGSYGDPRTYGVRAEFAF</sequence>
<dbReference type="Pfam" id="PF07715">
    <property type="entry name" value="Plug"/>
    <property type="match status" value="1"/>
</dbReference>
<evidence type="ECO:0000313" key="16">
    <source>
        <dbReference type="EMBL" id="MDO6414550.1"/>
    </source>
</evidence>
<feature type="domain" description="TonB-dependent receptor-like beta-barrel" evidence="14">
    <location>
        <begin position="252"/>
        <end position="710"/>
    </location>
</feature>
<evidence type="ECO:0000256" key="10">
    <source>
        <dbReference type="ARBA" id="ARBA00023237"/>
    </source>
</evidence>
<accession>A0ABT8Y8A1</accession>
<keyword evidence="10 11" id="KW-0998">Cell outer membrane</keyword>
<dbReference type="RefSeq" id="WP_303541803.1">
    <property type="nucleotide sequence ID" value="NZ_JAUOTP010000003.1"/>
</dbReference>
<evidence type="ECO:0000256" key="6">
    <source>
        <dbReference type="ARBA" id="ARBA00023004"/>
    </source>
</evidence>
<dbReference type="InterPro" id="IPR000531">
    <property type="entry name" value="Beta-barrel_TonB"/>
</dbReference>
<dbReference type="PANTHER" id="PTHR32552:SF81">
    <property type="entry name" value="TONB-DEPENDENT OUTER MEMBRANE RECEPTOR"/>
    <property type="match status" value="1"/>
</dbReference>
<evidence type="ECO:0000313" key="17">
    <source>
        <dbReference type="Proteomes" id="UP001169764"/>
    </source>
</evidence>
<dbReference type="InterPro" id="IPR012910">
    <property type="entry name" value="Plug_dom"/>
</dbReference>
<feature type="domain" description="TonB-dependent receptor plug" evidence="15">
    <location>
        <begin position="51"/>
        <end position="157"/>
    </location>
</feature>
<keyword evidence="17" id="KW-1185">Reference proteome</keyword>
<keyword evidence="7" id="KW-0406">Ion transport</keyword>
<evidence type="ECO:0000256" key="7">
    <source>
        <dbReference type="ARBA" id="ARBA00023065"/>
    </source>
</evidence>
<evidence type="ECO:0000256" key="1">
    <source>
        <dbReference type="ARBA" id="ARBA00004571"/>
    </source>
</evidence>
<protein>
    <submittedName>
        <fullName evidence="16">TonB-dependent receptor</fullName>
    </submittedName>
</protein>
<keyword evidence="4" id="KW-0410">Iron transport</keyword>
<dbReference type="EMBL" id="JAUOTP010000003">
    <property type="protein sequence ID" value="MDO6414550.1"/>
    <property type="molecule type" value="Genomic_DNA"/>
</dbReference>
<comment type="caution">
    <text evidence="16">The sequence shown here is derived from an EMBL/GenBank/DDBJ whole genome shotgun (WGS) entry which is preliminary data.</text>
</comment>
<evidence type="ECO:0000256" key="13">
    <source>
        <dbReference type="SAM" id="MobiDB-lite"/>
    </source>
</evidence>
<evidence type="ECO:0000259" key="15">
    <source>
        <dbReference type="Pfam" id="PF07715"/>
    </source>
</evidence>
<keyword evidence="3 11" id="KW-1134">Transmembrane beta strand</keyword>
<comment type="subcellular location">
    <subcellularLocation>
        <location evidence="1 11">Cell outer membrane</location>
        <topology evidence="1 11">Multi-pass membrane protein</topology>
    </subcellularLocation>
</comment>
<dbReference type="PROSITE" id="PS52016">
    <property type="entry name" value="TONB_DEPENDENT_REC_3"/>
    <property type="match status" value="1"/>
</dbReference>
<keyword evidence="9 11" id="KW-0472">Membrane</keyword>
<proteinExistence type="inferred from homology"/>
<dbReference type="SUPFAM" id="SSF56935">
    <property type="entry name" value="Porins"/>
    <property type="match status" value="1"/>
</dbReference>
<keyword evidence="2 11" id="KW-0813">Transport</keyword>
<reference evidence="16" key="1">
    <citation type="submission" date="2023-07" db="EMBL/GenBank/DDBJ databases">
        <authorList>
            <person name="Kim M."/>
        </authorList>
    </citation>
    <scope>NUCLEOTIDE SEQUENCE</scope>
    <source>
        <strain evidence="16">BIUV-7</strain>
    </source>
</reference>
<dbReference type="CDD" id="cd01347">
    <property type="entry name" value="ligand_gated_channel"/>
    <property type="match status" value="1"/>
</dbReference>
<dbReference type="Proteomes" id="UP001169764">
    <property type="component" value="Unassembled WGS sequence"/>
</dbReference>
<feature type="region of interest" description="Disordered" evidence="13">
    <location>
        <begin position="14"/>
        <end position="37"/>
    </location>
</feature>
<evidence type="ECO:0000256" key="9">
    <source>
        <dbReference type="ARBA" id="ARBA00023136"/>
    </source>
</evidence>
<dbReference type="InterPro" id="IPR036942">
    <property type="entry name" value="Beta-barrel_TonB_sf"/>
</dbReference>
<dbReference type="PANTHER" id="PTHR32552">
    <property type="entry name" value="FERRICHROME IRON RECEPTOR-RELATED"/>
    <property type="match status" value="1"/>
</dbReference>
<keyword evidence="6" id="KW-0408">Iron</keyword>
<evidence type="ECO:0000259" key="14">
    <source>
        <dbReference type="Pfam" id="PF00593"/>
    </source>
</evidence>
<comment type="similarity">
    <text evidence="11 12">Belongs to the TonB-dependent receptor family.</text>
</comment>
<evidence type="ECO:0000256" key="8">
    <source>
        <dbReference type="ARBA" id="ARBA00023077"/>
    </source>
</evidence>
<organism evidence="16 17">
    <name type="scientific">Sphingomonas natans</name>
    <dbReference type="NCBI Taxonomy" id="3063330"/>
    <lineage>
        <taxon>Bacteria</taxon>
        <taxon>Pseudomonadati</taxon>
        <taxon>Pseudomonadota</taxon>
        <taxon>Alphaproteobacteria</taxon>
        <taxon>Sphingomonadales</taxon>
        <taxon>Sphingomonadaceae</taxon>
        <taxon>Sphingomonas</taxon>
    </lineage>
</organism>